<evidence type="ECO:0000259" key="7">
    <source>
        <dbReference type="SMART" id="SM00864"/>
    </source>
</evidence>
<feature type="binding site" evidence="6">
    <location>
        <position position="168"/>
    </location>
    <ligand>
        <name>GTP</name>
        <dbReference type="ChEBI" id="CHEBI:37565"/>
    </ligand>
</feature>
<feature type="binding site" evidence="6">
    <location>
        <position position="186"/>
    </location>
    <ligand>
        <name>GTP</name>
        <dbReference type="ChEBI" id="CHEBI:37565"/>
    </ligand>
</feature>
<dbReference type="InterPro" id="IPR032907">
    <property type="entry name" value="CetZ"/>
</dbReference>
<dbReference type="GO" id="GO:0005874">
    <property type="term" value="C:microtubule"/>
    <property type="evidence" value="ECO:0007669"/>
    <property type="project" value="InterPro"/>
</dbReference>
<gene>
    <name evidence="6" type="primary">cetZ</name>
    <name evidence="8" type="ORF">M0R88_10395</name>
</gene>
<organism evidence="8 9">
    <name type="scientific">Halorussus gelatinilyticus</name>
    <dbReference type="NCBI Taxonomy" id="2937524"/>
    <lineage>
        <taxon>Archaea</taxon>
        <taxon>Methanobacteriati</taxon>
        <taxon>Methanobacteriota</taxon>
        <taxon>Stenosarchaea group</taxon>
        <taxon>Halobacteria</taxon>
        <taxon>Halobacteriales</taxon>
        <taxon>Haladaptataceae</taxon>
        <taxon>Halorussus</taxon>
    </lineage>
</organism>
<dbReference type="Pfam" id="PF00091">
    <property type="entry name" value="Tubulin"/>
    <property type="match status" value="1"/>
</dbReference>
<evidence type="ECO:0000256" key="1">
    <source>
        <dbReference type="ARBA" id="ARBA00006877"/>
    </source>
</evidence>
<dbReference type="Gene3D" id="3.40.50.1440">
    <property type="entry name" value="Tubulin/FtsZ, GTPase domain"/>
    <property type="match status" value="1"/>
</dbReference>
<comment type="caution">
    <text evidence="6">Lacks conserved residue(s) required for the propagation of feature annotation.</text>
</comment>
<dbReference type="AlphaFoldDB" id="A0A8U0IFV6"/>
<dbReference type="GeneID" id="72190268"/>
<dbReference type="EMBL" id="CP096658">
    <property type="protein sequence ID" value="UPV98938.1"/>
    <property type="molecule type" value="Genomic_DNA"/>
</dbReference>
<comment type="similarity">
    <text evidence="1 6">Belongs to the CetZ family.</text>
</comment>
<evidence type="ECO:0000256" key="4">
    <source>
        <dbReference type="ARBA" id="ARBA00022960"/>
    </source>
</evidence>
<proteinExistence type="inferred from homology"/>
<dbReference type="InterPro" id="IPR036525">
    <property type="entry name" value="Tubulin/FtsZ_GTPase_sf"/>
</dbReference>
<dbReference type="GO" id="GO:0005737">
    <property type="term" value="C:cytoplasm"/>
    <property type="evidence" value="ECO:0007669"/>
    <property type="project" value="UniProtKB-SubCell"/>
</dbReference>
<reference evidence="8" key="1">
    <citation type="submission" date="2022-04" db="EMBL/GenBank/DDBJ databases">
        <title>Diverse halophilic archaea isolated from saline environments.</title>
        <authorList>
            <person name="Cui H.-L."/>
        </authorList>
    </citation>
    <scope>NUCLEOTIDE SEQUENCE</scope>
    <source>
        <strain evidence="8">XZYJT40</strain>
    </source>
</reference>
<keyword evidence="5 6" id="KW-0342">GTP-binding</keyword>
<dbReference type="Proteomes" id="UP000830434">
    <property type="component" value="Chromosome"/>
</dbReference>
<evidence type="ECO:0000313" key="8">
    <source>
        <dbReference type="EMBL" id="UPV98938.1"/>
    </source>
</evidence>
<name>A0A8U0IFV6_9EURY</name>
<evidence type="ECO:0000256" key="3">
    <source>
        <dbReference type="ARBA" id="ARBA00022741"/>
    </source>
</evidence>
<dbReference type="PANTHER" id="PTHR30314:SF10">
    <property type="entry name" value="TUBULIN-LIKE PROTEIN CETZ"/>
    <property type="match status" value="1"/>
</dbReference>
<accession>A0A8U0IFV6</accession>
<dbReference type="PROSITE" id="PS00227">
    <property type="entry name" value="TUBULIN"/>
    <property type="match status" value="1"/>
</dbReference>
<dbReference type="SMART" id="SM00864">
    <property type="entry name" value="Tubulin"/>
    <property type="match status" value="1"/>
</dbReference>
<feature type="binding site" evidence="6">
    <location>
        <begin position="110"/>
        <end position="112"/>
    </location>
    <ligand>
        <name>GTP</name>
        <dbReference type="ChEBI" id="CHEBI:37565"/>
    </ligand>
</feature>
<keyword evidence="3 6" id="KW-0547">Nucleotide-binding</keyword>
<dbReference type="SUPFAM" id="SSF52490">
    <property type="entry name" value="Tubulin nucleotide-binding domain-like"/>
    <property type="match status" value="1"/>
</dbReference>
<dbReference type="PRINTS" id="PR00423">
    <property type="entry name" value="CELLDVISFTSZ"/>
</dbReference>
<dbReference type="InterPro" id="IPR037103">
    <property type="entry name" value="Tubulin/FtsZ-like_C"/>
</dbReference>
<dbReference type="GO" id="GO:0032153">
    <property type="term" value="C:cell division site"/>
    <property type="evidence" value="ECO:0007669"/>
    <property type="project" value="TreeGrafter"/>
</dbReference>
<dbReference type="Gene3D" id="3.30.1330.20">
    <property type="entry name" value="Tubulin/FtsZ, C-terminal domain"/>
    <property type="match status" value="1"/>
</dbReference>
<dbReference type="GO" id="GO:0005525">
    <property type="term" value="F:GTP binding"/>
    <property type="evidence" value="ECO:0007669"/>
    <property type="project" value="UniProtKB-UniRule"/>
</dbReference>
<dbReference type="GO" id="GO:0007017">
    <property type="term" value="P:microtubule-based process"/>
    <property type="evidence" value="ECO:0007669"/>
    <property type="project" value="InterPro"/>
</dbReference>
<dbReference type="PANTHER" id="PTHR30314">
    <property type="entry name" value="CELL DIVISION PROTEIN FTSZ-RELATED"/>
    <property type="match status" value="1"/>
</dbReference>
<evidence type="ECO:0000256" key="6">
    <source>
        <dbReference type="HAMAP-Rule" id="MF_01946"/>
    </source>
</evidence>
<dbReference type="Pfam" id="PF21011">
    <property type="entry name" value="CetZ_C"/>
    <property type="match status" value="1"/>
</dbReference>
<dbReference type="RefSeq" id="WP_248653442.1">
    <property type="nucleotide sequence ID" value="NZ_CP096658.1"/>
</dbReference>
<feature type="domain" description="Tubulin/FtsZ GTPase" evidence="7">
    <location>
        <begin position="2"/>
        <end position="204"/>
    </location>
</feature>
<protein>
    <recommendedName>
        <fullName evidence="6">Tubulin-like protein CetZ</fullName>
    </recommendedName>
</protein>
<dbReference type="InterPro" id="IPR045061">
    <property type="entry name" value="FtsZ/CetZ"/>
</dbReference>
<dbReference type="KEGG" id="haxz:M0R88_10395"/>
<keyword evidence="2 6" id="KW-0963">Cytoplasm</keyword>
<evidence type="ECO:0000256" key="5">
    <source>
        <dbReference type="ARBA" id="ARBA00023134"/>
    </source>
</evidence>
<dbReference type="CDD" id="cd02202">
    <property type="entry name" value="CetZ_tubulin-like"/>
    <property type="match status" value="1"/>
</dbReference>
<dbReference type="GO" id="GO:0003924">
    <property type="term" value="F:GTPase activity"/>
    <property type="evidence" value="ECO:0007669"/>
    <property type="project" value="InterPro"/>
</dbReference>
<evidence type="ECO:0000256" key="2">
    <source>
        <dbReference type="ARBA" id="ARBA00022490"/>
    </source>
</evidence>
<keyword evidence="9" id="KW-1185">Reference proteome</keyword>
<dbReference type="HAMAP" id="MF_01946">
    <property type="entry name" value="CetZ"/>
    <property type="match status" value="1"/>
</dbReference>
<dbReference type="GO" id="GO:0051301">
    <property type="term" value="P:cell division"/>
    <property type="evidence" value="ECO:0007669"/>
    <property type="project" value="TreeGrafter"/>
</dbReference>
<sequence>MKVAAIGVGGAGGRIVDELARENKSRSVSYLTTAQVLDTEFEDLSALTTIPDDACHNFGHLETHGTGTDGNRTSGIAAIKEDLQEVRREIESAIPSETTAIFVVAGLGGGTGSGATSHLVQALREIFEIPLYAVSVLPAGNESIPPENTARGLKTVSEVVDAQIVFDNDNWIGRDDTISENTAELNRVLAERLGTLFAAGEAETASAVGERVIDASEIIATLDRSGFATLGYAQQDLQPDSADQTGSLLKTVRERLFGGENDTVDEVKAIKAVETTLRRAVKGKLTLECDLPAVETGLLIVSGPSEWLHGDAIADGRAWLSEEIESAELRSGDAPLQTESQLMILVLLAGISAHPRIEDLQAVKE</sequence>
<dbReference type="InterPro" id="IPR003008">
    <property type="entry name" value="Tubulin_FtsZ_GTPase"/>
</dbReference>
<comment type="function">
    <text evidence="6">Involved in cell shape control.</text>
</comment>
<keyword evidence="4 6" id="KW-0133">Cell shape</keyword>
<dbReference type="InterPro" id="IPR017975">
    <property type="entry name" value="Tubulin_CS"/>
</dbReference>
<evidence type="ECO:0000313" key="9">
    <source>
        <dbReference type="Proteomes" id="UP000830434"/>
    </source>
</evidence>
<dbReference type="GO" id="GO:0008360">
    <property type="term" value="P:regulation of cell shape"/>
    <property type="evidence" value="ECO:0007669"/>
    <property type="project" value="UniProtKB-UniRule"/>
</dbReference>
<comment type="subcellular location">
    <subcellularLocation>
        <location evidence="6">Cytoplasm</location>
    </subcellularLocation>
</comment>
<dbReference type="InterPro" id="IPR048737">
    <property type="entry name" value="CetZ_C"/>
</dbReference>